<feature type="chain" id="PRO_5046146199" description="Secreted protein" evidence="1">
    <location>
        <begin position="24"/>
        <end position="151"/>
    </location>
</feature>
<reference evidence="3" key="1">
    <citation type="journal article" date="2019" name="Int. J. Syst. Evol. Microbiol.">
        <title>The Global Catalogue of Microorganisms (GCM) 10K type strain sequencing project: providing services to taxonomists for standard genome sequencing and annotation.</title>
        <authorList>
            <consortium name="The Broad Institute Genomics Platform"/>
            <consortium name="The Broad Institute Genome Sequencing Center for Infectious Disease"/>
            <person name="Wu L."/>
            <person name="Ma J."/>
        </authorList>
    </citation>
    <scope>NUCLEOTIDE SEQUENCE [LARGE SCALE GENOMIC DNA]</scope>
    <source>
        <strain evidence="3">JCM 17919</strain>
    </source>
</reference>
<proteinExistence type="predicted"/>
<feature type="signal peptide" evidence="1">
    <location>
        <begin position="1"/>
        <end position="23"/>
    </location>
</feature>
<comment type="caution">
    <text evidence="2">The sequence shown here is derived from an EMBL/GenBank/DDBJ whole genome shotgun (WGS) entry which is preliminary data.</text>
</comment>
<protein>
    <recommendedName>
        <fullName evidence="4">Secreted protein</fullName>
    </recommendedName>
</protein>
<sequence>MNRTGYLLLLPLLGALLSTCCMGTKCDPTDLGAGIRFRNAAGTDLLFGPGRAYDPDSVRLYSVTGGDTLRHDAFAGSYSNASADSLLFVSFRSERYETVYVAFGADVDTLQVAYARDDGGACCPDSYRVQILHYNGAPVPRNSANQYLIRK</sequence>
<evidence type="ECO:0000313" key="3">
    <source>
        <dbReference type="Proteomes" id="UP001501725"/>
    </source>
</evidence>
<dbReference type="Proteomes" id="UP001501725">
    <property type="component" value="Unassembled WGS sequence"/>
</dbReference>
<dbReference type="EMBL" id="BAABGY010000026">
    <property type="protein sequence ID" value="GAA4345414.1"/>
    <property type="molecule type" value="Genomic_DNA"/>
</dbReference>
<evidence type="ECO:0000256" key="1">
    <source>
        <dbReference type="SAM" id="SignalP"/>
    </source>
</evidence>
<name>A0ABP8HVI5_9BACT</name>
<organism evidence="2 3">
    <name type="scientific">Flaviaesturariibacter amylovorans</name>
    <dbReference type="NCBI Taxonomy" id="1084520"/>
    <lineage>
        <taxon>Bacteria</taxon>
        <taxon>Pseudomonadati</taxon>
        <taxon>Bacteroidota</taxon>
        <taxon>Chitinophagia</taxon>
        <taxon>Chitinophagales</taxon>
        <taxon>Chitinophagaceae</taxon>
        <taxon>Flaviaestuariibacter</taxon>
    </lineage>
</organism>
<keyword evidence="3" id="KW-1185">Reference proteome</keyword>
<keyword evidence="1" id="KW-0732">Signal</keyword>
<evidence type="ECO:0008006" key="4">
    <source>
        <dbReference type="Google" id="ProtNLM"/>
    </source>
</evidence>
<evidence type="ECO:0000313" key="2">
    <source>
        <dbReference type="EMBL" id="GAA4345414.1"/>
    </source>
</evidence>
<accession>A0ABP8HVI5</accession>
<gene>
    <name evidence="2" type="ORF">GCM10023184_47350</name>
</gene>